<feature type="compositionally biased region" description="Polar residues" evidence="1">
    <location>
        <begin position="542"/>
        <end position="551"/>
    </location>
</feature>
<feature type="compositionally biased region" description="Basic and acidic residues" evidence="1">
    <location>
        <begin position="733"/>
        <end position="774"/>
    </location>
</feature>
<comment type="caution">
    <text evidence="2">The sequence shown here is derived from an EMBL/GenBank/DDBJ whole genome shotgun (WGS) entry which is preliminary data.</text>
</comment>
<dbReference type="InterPro" id="IPR006994">
    <property type="entry name" value="TCF25/Rqc1"/>
</dbReference>
<feature type="region of interest" description="Disordered" evidence="1">
    <location>
        <begin position="1"/>
        <end position="22"/>
    </location>
</feature>
<name>A0ABQ9Y223_9EUKA</name>
<feature type="region of interest" description="Disordered" evidence="1">
    <location>
        <begin position="910"/>
        <end position="947"/>
    </location>
</feature>
<feature type="compositionally biased region" description="Acidic residues" evidence="1">
    <location>
        <begin position="852"/>
        <end position="862"/>
    </location>
</feature>
<accession>A0ABQ9Y223</accession>
<evidence type="ECO:0000313" key="2">
    <source>
        <dbReference type="EMBL" id="KAK2957796.1"/>
    </source>
</evidence>
<proteinExistence type="predicted"/>
<keyword evidence="3" id="KW-1185">Reference proteome</keyword>
<dbReference type="Proteomes" id="UP001281761">
    <property type="component" value="Unassembled WGS sequence"/>
</dbReference>
<protein>
    <submittedName>
        <fullName evidence="2">Transcriptional repressor TCF25</fullName>
    </submittedName>
</protein>
<feature type="compositionally biased region" description="Basic and acidic residues" evidence="1">
    <location>
        <begin position="863"/>
        <end position="872"/>
    </location>
</feature>
<feature type="compositionally biased region" description="Polar residues" evidence="1">
    <location>
        <begin position="622"/>
        <end position="635"/>
    </location>
</feature>
<feature type="region of interest" description="Disordered" evidence="1">
    <location>
        <begin position="443"/>
        <end position="577"/>
    </location>
</feature>
<sequence length="1060" mass="122203">MNRRIGLTEADSTQQSNQRMKKRAKSQYSHFFGLPIEPDWPRDGQFGLKVRKLKEDEVEGEYDDHCTYIRLEPSEQYERVKDQLMQAIDAHSLPTILSLRNQFPFHLHVLLSLSILLPLLNHLTDGEKFLFASVFVVERLFSSISMIQQAKGELQINFSESTHHTVFIVLFRFILHLAKTGSNTAAFSAAKFLLSLDRSDPLHVHVLLDSLALKAKDTGFVEPFFDLFRLSAHADDIPDDLRAHPQYFSVSVAKWMEKGDDPSSFEATAQCVLAHPSVCASLVERTLESMHGSDRDLSHQYRQKWTEIKDTRIEGAIMNGKTFSKQHKSKTYNHLTRIYSERMYRIVGREKYLPHLLNVCSSLVGLSPCPPLPSFPPIPTFPPSTTNSLQHLTFSDYADIPSPIFPHFSFFDDPVYEAFILNDETGTQNEQMLLAEQRLWQMQGQQEGRQNENNPNRFGSESSLHKFMNPPTQSKRRPVFQTVPKSTPPRHAQSPAAINKTKSYESPIRTSAKHTSVTTPNNPTQPRKLPETDTIVRRIPPLNQQGTQSAPSMPKGTPKTALRQSRSGELTTEGMGAEKLARFKALLDQQRKTKEEAQSQHSDDPPKKQEWPHPFTPPRSTPDVQESESAQTLDSQGHGGRSRTTPDKKKTATKVEPAIVAPQPRIPHQAHINMTSEDLNPTPHVETKTHTTTFGSAEEEALEREIEELTRSVNNKLSTPKLAKLKQNDVNGETEKAKEEEEKRRDEAKEADLRRKIEDEMGSKLRKEMQDELREELRAELRAEVEEEVRSELQKEIDQKVSQQVRTQLESFENTVRLEVEQEFRQELERKKKKRHPNSTQFNPIESSIFSDSDDSSAENEENERLKEELRVAEEDRARMELSLEDAKYEKEDLERQLRLIEEELNEMKRKEDEYEDEQERQRREFEQTKRELIEAEQGRERAEGEIWGKTAKEAELTTALELEREELQRTQDALDEAEKDFEKAKEEGRQKERMIEELEREMRELEGVVSQLGEVVLKWLDKRSQTEEEWVKSENEFVEAVEEYVEQIVGKGEKTRAAG</sequence>
<evidence type="ECO:0000256" key="1">
    <source>
        <dbReference type="SAM" id="MobiDB-lite"/>
    </source>
</evidence>
<feature type="compositionally biased region" description="Basic and acidic residues" evidence="1">
    <location>
        <begin position="589"/>
        <end position="611"/>
    </location>
</feature>
<organism evidence="2 3">
    <name type="scientific">Blattamonas nauphoetae</name>
    <dbReference type="NCBI Taxonomy" id="2049346"/>
    <lineage>
        <taxon>Eukaryota</taxon>
        <taxon>Metamonada</taxon>
        <taxon>Preaxostyla</taxon>
        <taxon>Oxymonadida</taxon>
        <taxon>Blattamonas</taxon>
    </lineage>
</organism>
<dbReference type="PANTHER" id="PTHR22684:SF0">
    <property type="entry name" value="RIBOSOME QUALITY CONTROL COMPLEX SUBUNIT TCF25"/>
    <property type="match status" value="1"/>
</dbReference>
<feature type="compositionally biased region" description="Basic and acidic residues" evidence="1">
    <location>
        <begin position="920"/>
        <end position="947"/>
    </location>
</feature>
<feature type="region of interest" description="Disordered" evidence="1">
    <location>
        <begin position="589"/>
        <end position="705"/>
    </location>
</feature>
<dbReference type="EMBL" id="JARBJD010000043">
    <property type="protein sequence ID" value="KAK2957796.1"/>
    <property type="molecule type" value="Genomic_DNA"/>
</dbReference>
<feature type="region of interest" description="Disordered" evidence="1">
    <location>
        <begin position="720"/>
        <end position="774"/>
    </location>
</feature>
<evidence type="ECO:0000313" key="3">
    <source>
        <dbReference type="Proteomes" id="UP001281761"/>
    </source>
</evidence>
<feature type="region of interest" description="Disordered" evidence="1">
    <location>
        <begin position="827"/>
        <end position="872"/>
    </location>
</feature>
<dbReference type="PANTHER" id="PTHR22684">
    <property type="entry name" value="NULP1-RELATED"/>
    <property type="match status" value="1"/>
</dbReference>
<reference evidence="2 3" key="1">
    <citation type="journal article" date="2022" name="bioRxiv">
        <title>Genomics of Preaxostyla Flagellates Illuminates Evolutionary Transitions and the Path Towards Mitochondrial Loss.</title>
        <authorList>
            <person name="Novak L.V.F."/>
            <person name="Treitli S.C."/>
            <person name="Pyrih J."/>
            <person name="Halakuc P."/>
            <person name="Pipaliya S.V."/>
            <person name="Vacek V."/>
            <person name="Brzon O."/>
            <person name="Soukal P."/>
            <person name="Eme L."/>
            <person name="Dacks J.B."/>
            <person name="Karnkowska A."/>
            <person name="Elias M."/>
            <person name="Hampl V."/>
        </authorList>
    </citation>
    <scope>NUCLEOTIDE SEQUENCE [LARGE SCALE GENOMIC DNA]</scope>
    <source>
        <strain evidence="2">NAU3</strain>
        <tissue evidence="2">Gut</tissue>
    </source>
</reference>
<dbReference type="Pfam" id="PF04910">
    <property type="entry name" value="Tcf25"/>
    <property type="match status" value="1"/>
</dbReference>
<feature type="compositionally biased region" description="Low complexity" evidence="1">
    <location>
        <begin position="443"/>
        <end position="457"/>
    </location>
</feature>
<feature type="compositionally biased region" description="Polar residues" evidence="1">
    <location>
        <begin position="513"/>
        <end position="525"/>
    </location>
</feature>
<gene>
    <name evidence="2" type="ORF">BLNAU_7230</name>
</gene>